<dbReference type="GO" id="GO:0005829">
    <property type="term" value="C:cytosol"/>
    <property type="evidence" value="ECO:0007669"/>
    <property type="project" value="TreeGrafter"/>
</dbReference>
<name>A0A7H2BG32_9MICC</name>
<dbReference type="PROSITE" id="PS51343">
    <property type="entry name" value="PII_GLNB_DOM"/>
    <property type="match status" value="1"/>
</dbReference>
<dbReference type="SMART" id="SM00938">
    <property type="entry name" value="P-II"/>
    <property type="match status" value="1"/>
</dbReference>
<organism evidence="2 3">
    <name type="scientific">Rothia terrae</name>
    <dbReference type="NCBI Taxonomy" id="396015"/>
    <lineage>
        <taxon>Bacteria</taxon>
        <taxon>Bacillati</taxon>
        <taxon>Actinomycetota</taxon>
        <taxon>Actinomycetes</taxon>
        <taxon>Micrococcales</taxon>
        <taxon>Micrococcaceae</taxon>
        <taxon>Rothia</taxon>
    </lineage>
</organism>
<reference evidence="2 3" key="1">
    <citation type="submission" date="2020-09" db="EMBL/GenBank/DDBJ databases">
        <title>Investigation of environmental microbes.</title>
        <authorList>
            <person name="Ou Y."/>
            <person name="Kang Q."/>
        </authorList>
    </citation>
    <scope>NUCLEOTIDE SEQUENCE [LARGE SCALE GENOMIC DNA]</scope>
    <source>
        <strain evidence="2 3">KJZ-14</strain>
    </source>
</reference>
<evidence type="ECO:0000313" key="3">
    <source>
        <dbReference type="Proteomes" id="UP000516404"/>
    </source>
</evidence>
<proteinExistence type="inferred from homology"/>
<dbReference type="Proteomes" id="UP000516404">
    <property type="component" value="Chromosome"/>
</dbReference>
<dbReference type="InterPro" id="IPR017918">
    <property type="entry name" value="N-reg_PII_CS"/>
</dbReference>
<dbReference type="Pfam" id="PF00543">
    <property type="entry name" value="P-II"/>
    <property type="match status" value="1"/>
</dbReference>
<dbReference type="GO" id="GO:0030234">
    <property type="term" value="F:enzyme regulator activity"/>
    <property type="evidence" value="ECO:0007669"/>
    <property type="project" value="InterPro"/>
</dbReference>
<accession>A0A7H2BG32</accession>
<dbReference type="InterPro" id="IPR002187">
    <property type="entry name" value="N-reg_PII"/>
</dbReference>
<dbReference type="AlphaFoldDB" id="A0A7H2BG32"/>
<sequence>MKLITALIQPEKFQEIHAELEAFGVSGMTVTEASGYGKQRGHVEVYRGQEFTVSLLPKVRLEIVTTEQRAQDIVEIIIAAANTGSPGDGKIWISTVDEVIRIRTGERGSAAL</sequence>
<dbReference type="InterPro" id="IPR011322">
    <property type="entry name" value="N-reg_PII-like_a/b"/>
</dbReference>
<dbReference type="RefSeq" id="WP_190725247.1">
    <property type="nucleotide sequence ID" value="NZ_CP061539.1"/>
</dbReference>
<keyword evidence="3" id="KW-1185">Reference proteome</keyword>
<comment type="similarity">
    <text evidence="1">Belongs to the P(II) protein family.</text>
</comment>
<evidence type="ECO:0000313" key="2">
    <source>
        <dbReference type="EMBL" id="QNV38628.1"/>
    </source>
</evidence>
<dbReference type="Gene3D" id="3.30.70.120">
    <property type="match status" value="1"/>
</dbReference>
<protein>
    <submittedName>
        <fullName evidence="2">P-II family nitrogen regulator</fullName>
    </submittedName>
</protein>
<dbReference type="PANTHER" id="PTHR30115">
    <property type="entry name" value="NITROGEN REGULATORY PROTEIN P-II"/>
    <property type="match status" value="1"/>
</dbReference>
<gene>
    <name evidence="2" type="ORF">IDM49_05075</name>
</gene>
<dbReference type="GO" id="GO:0006808">
    <property type="term" value="P:regulation of nitrogen utilization"/>
    <property type="evidence" value="ECO:0007669"/>
    <property type="project" value="InterPro"/>
</dbReference>
<dbReference type="EMBL" id="CP061539">
    <property type="protein sequence ID" value="QNV38628.1"/>
    <property type="molecule type" value="Genomic_DNA"/>
</dbReference>
<dbReference type="PRINTS" id="PR00340">
    <property type="entry name" value="PIIGLNB"/>
</dbReference>
<dbReference type="PANTHER" id="PTHR30115:SF11">
    <property type="entry name" value="NITROGEN REGULATORY PROTEIN P-II HOMOLOG"/>
    <property type="match status" value="1"/>
</dbReference>
<dbReference type="InterPro" id="IPR015867">
    <property type="entry name" value="N-reg_PII/ATP_PRibTrfase_C"/>
</dbReference>
<dbReference type="GO" id="GO:0005524">
    <property type="term" value="F:ATP binding"/>
    <property type="evidence" value="ECO:0007669"/>
    <property type="project" value="TreeGrafter"/>
</dbReference>
<dbReference type="SUPFAM" id="SSF54913">
    <property type="entry name" value="GlnB-like"/>
    <property type="match status" value="1"/>
</dbReference>
<dbReference type="GeneID" id="96623600"/>
<dbReference type="PROSITE" id="PS00638">
    <property type="entry name" value="PII_GLNB_CTER"/>
    <property type="match status" value="1"/>
</dbReference>
<dbReference type="KEGG" id="rter:IDM49_05075"/>
<evidence type="ECO:0000256" key="1">
    <source>
        <dbReference type="RuleBase" id="RU003936"/>
    </source>
</evidence>